<proteinExistence type="predicted"/>
<dbReference type="SUPFAM" id="SSF75615">
    <property type="entry name" value="Siroheme synthase middle domains-like"/>
    <property type="match status" value="1"/>
</dbReference>
<sequence>MKMPVQNPLFPVFLKLENLRVLLVGGGNVGLEKLTAILRSSPATAVTVVSLTFLPALRALAARHPAVQLHVGSYADSFLEGADLVFCATDDPALHRRIVAAAHAARLLVNVADTPPLCDFYLSSVVQKGALKVAVSTNGQSPTVAKRLRAVLEAALPDELDAVLQKMPAIRKQLAGDFAAKVKALDAVTAGLAGAPATWPPPPGAGGRWPWARCWPPGPWPWPAGAPRPINRWMKTKELANY</sequence>
<keyword evidence="3" id="KW-0560">Oxidoreductase</keyword>
<dbReference type="InterPro" id="IPR028161">
    <property type="entry name" value="Met8-like"/>
</dbReference>
<evidence type="ECO:0000256" key="3">
    <source>
        <dbReference type="ARBA" id="ARBA00023002"/>
    </source>
</evidence>
<dbReference type="EC" id="1.3.1.76" evidence="2"/>
<dbReference type="InterPro" id="IPR028281">
    <property type="entry name" value="Sirohaem_synthase_central"/>
</dbReference>
<feature type="domain" description="Siroheme synthase central" evidence="7">
    <location>
        <begin position="129"/>
        <end position="154"/>
    </location>
</feature>
<dbReference type="SUPFAM" id="SSF51735">
    <property type="entry name" value="NAD(P)-binding Rossmann-fold domains"/>
    <property type="match status" value="1"/>
</dbReference>
<dbReference type="AlphaFoldDB" id="A0A1G1TGQ2"/>
<reference evidence="8 9" key="1">
    <citation type="submission" date="2016-08" db="EMBL/GenBank/DDBJ databases">
        <title>Hymenobacter coccineus sp. nov., Hymenobacter lapidarius sp. nov. and Hymenobacter glacialis sp. nov., isolated from Antarctic soil.</title>
        <authorList>
            <person name="Sedlacek I."/>
            <person name="Kralova S."/>
            <person name="Kyrova K."/>
            <person name="Maslanova I."/>
            <person name="Stankova E."/>
            <person name="Vrbovska V."/>
            <person name="Nemec M."/>
            <person name="Bartak M."/>
            <person name="Svec P."/>
            <person name="Busse H.-J."/>
            <person name="Pantucek R."/>
        </authorList>
    </citation>
    <scope>NUCLEOTIDE SEQUENCE [LARGE SCALE GENOMIC DNA]</scope>
    <source>
        <strain evidence="8 9">CCM 8649</strain>
    </source>
</reference>
<comment type="catalytic activity">
    <reaction evidence="6">
        <text>precorrin-2 + NAD(+) = sirohydrochlorin + NADH + 2 H(+)</text>
        <dbReference type="Rhea" id="RHEA:15613"/>
        <dbReference type="ChEBI" id="CHEBI:15378"/>
        <dbReference type="ChEBI" id="CHEBI:57540"/>
        <dbReference type="ChEBI" id="CHEBI:57945"/>
        <dbReference type="ChEBI" id="CHEBI:58351"/>
        <dbReference type="ChEBI" id="CHEBI:58827"/>
        <dbReference type="EC" id="1.3.1.76"/>
    </reaction>
</comment>
<dbReference type="InterPro" id="IPR006367">
    <property type="entry name" value="Sirohaem_synthase_N"/>
</dbReference>
<dbReference type="GO" id="GO:0004325">
    <property type="term" value="F:ferrochelatase activity"/>
    <property type="evidence" value="ECO:0007669"/>
    <property type="project" value="InterPro"/>
</dbReference>
<dbReference type="GO" id="GO:0019354">
    <property type="term" value="P:siroheme biosynthetic process"/>
    <property type="evidence" value="ECO:0007669"/>
    <property type="project" value="UniProtKB-UniPathway"/>
</dbReference>
<dbReference type="Pfam" id="PF13241">
    <property type="entry name" value="NAD_binding_7"/>
    <property type="match status" value="1"/>
</dbReference>
<comment type="pathway">
    <text evidence="1">Porphyrin-containing compound metabolism; siroheme biosynthesis; sirohydrochlorin from precorrin-2: step 1/1.</text>
</comment>
<keyword evidence="4" id="KW-0520">NAD</keyword>
<dbReference type="PANTHER" id="PTHR35330">
    <property type="entry name" value="SIROHEME BIOSYNTHESIS PROTEIN MET8"/>
    <property type="match status" value="1"/>
</dbReference>
<dbReference type="InterPro" id="IPR036291">
    <property type="entry name" value="NAD(P)-bd_dom_sf"/>
</dbReference>
<evidence type="ECO:0000256" key="2">
    <source>
        <dbReference type="ARBA" id="ARBA00012400"/>
    </source>
</evidence>
<organism evidence="8 9">
    <name type="scientific">Hymenobacter coccineus</name>
    <dbReference type="NCBI Taxonomy" id="1908235"/>
    <lineage>
        <taxon>Bacteria</taxon>
        <taxon>Pseudomonadati</taxon>
        <taxon>Bacteroidota</taxon>
        <taxon>Cytophagia</taxon>
        <taxon>Cytophagales</taxon>
        <taxon>Hymenobacteraceae</taxon>
        <taxon>Hymenobacter</taxon>
    </lineage>
</organism>
<gene>
    <name evidence="8" type="ORF">BEN49_24180</name>
</gene>
<dbReference type="Gene3D" id="3.30.160.110">
    <property type="entry name" value="Siroheme synthase, domain 2"/>
    <property type="match status" value="1"/>
</dbReference>
<dbReference type="EMBL" id="MDZA01000214">
    <property type="protein sequence ID" value="OGX89993.1"/>
    <property type="molecule type" value="Genomic_DNA"/>
</dbReference>
<dbReference type="GO" id="GO:0043115">
    <property type="term" value="F:precorrin-2 dehydrogenase activity"/>
    <property type="evidence" value="ECO:0007669"/>
    <property type="project" value="UniProtKB-EC"/>
</dbReference>
<evidence type="ECO:0000313" key="9">
    <source>
        <dbReference type="Proteomes" id="UP000177506"/>
    </source>
</evidence>
<dbReference type="Gene3D" id="3.40.50.720">
    <property type="entry name" value="NAD(P)-binding Rossmann-like Domain"/>
    <property type="match status" value="1"/>
</dbReference>
<accession>A0A1G1TGQ2</accession>
<evidence type="ECO:0000256" key="4">
    <source>
        <dbReference type="ARBA" id="ARBA00023027"/>
    </source>
</evidence>
<dbReference type="Proteomes" id="UP000177506">
    <property type="component" value="Unassembled WGS sequence"/>
</dbReference>
<name>A0A1G1TGQ2_9BACT</name>
<keyword evidence="5" id="KW-0627">Porphyrin biosynthesis</keyword>
<keyword evidence="9" id="KW-1185">Reference proteome</keyword>
<dbReference type="NCBIfam" id="TIGR01470">
    <property type="entry name" value="cysG_Nterm"/>
    <property type="match status" value="1"/>
</dbReference>
<comment type="caution">
    <text evidence="8">The sequence shown here is derived from an EMBL/GenBank/DDBJ whole genome shotgun (WGS) entry which is preliminary data.</text>
</comment>
<evidence type="ECO:0000256" key="6">
    <source>
        <dbReference type="ARBA" id="ARBA00047561"/>
    </source>
</evidence>
<dbReference type="Pfam" id="PF14824">
    <property type="entry name" value="Sirohm_synth_M"/>
    <property type="match status" value="1"/>
</dbReference>
<dbReference type="PANTHER" id="PTHR35330:SF1">
    <property type="entry name" value="SIROHEME BIOSYNTHESIS PROTEIN MET8"/>
    <property type="match status" value="1"/>
</dbReference>
<dbReference type="UniPathway" id="UPA00262">
    <property type="reaction ID" value="UER00222"/>
</dbReference>
<evidence type="ECO:0000313" key="8">
    <source>
        <dbReference type="EMBL" id="OGX89993.1"/>
    </source>
</evidence>
<protein>
    <recommendedName>
        <fullName evidence="2">precorrin-2 dehydrogenase</fullName>
        <ecNumber evidence="2">1.3.1.76</ecNumber>
    </recommendedName>
</protein>
<evidence type="ECO:0000256" key="1">
    <source>
        <dbReference type="ARBA" id="ARBA00005010"/>
    </source>
</evidence>
<evidence type="ECO:0000259" key="7">
    <source>
        <dbReference type="Pfam" id="PF14824"/>
    </source>
</evidence>
<evidence type="ECO:0000256" key="5">
    <source>
        <dbReference type="ARBA" id="ARBA00023244"/>
    </source>
</evidence>